<feature type="signal peptide" evidence="1">
    <location>
        <begin position="1"/>
        <end position="20"/>
    </location>
</feature>
<dbReference type="Proteomes" id="UP000216446">
    <property type="component" value="Unassembled WGS sequence"/>
</dbReference>
<proteinExistence type="predicted"/>
<reference evidence="2 3" key="1">
    <citation type="submission" date="2016-11" db="EMBL/GenBank/DDBJ databases">
        <title>Study of marine rhodopsin-containing bacteria.</title>
        <authorList>
            <person name="Yoshizawa S."/>
            <person name="Kumagai Y."/>
            <person name="Kogure K."/>
        </authorList>
    </citation>
    <scope>NUCLEOTIDE SEQUENCE [LARGE SCALE GENOMIC DNA]</scope>
    <source>
        <strain evidence="2 3">SG-29</strain>
    </source>
</reference>
<dbReference type="PROSITE" id="PS51257">
    <property type="entry name" value="PROKAR_LIPOPROTEIN"/>
    <property type="match status" value="1"/>
</dbReference>
<dbReference type="RefSeq" id="WP_094546356.1">
    <property type="nucleotide sequence ID" value="NZ_MQWB01000001.1"/>
</dbReference>
<evidence type="ECO:0008006" key="4">
    <source>
        <dbReference type="Google" id="ProtNLM"/>
    </source>
</evidence>
<comment type="caution">
    <text evidence="2">The sequence shown here is derived from an EMBL/GenBank/DDBJ whole genome shotgun (WGS) entry which is preliminary data.</text>
</comment>
<name>A0A259TWY9_9BACT</name>
<dbReference type="OrthoDB" id="798998at2"/>
<protein>
    <recommendedName>
        <fullName evidence="4">Carboxypeptidase regulatory-like domain-containing protein</fullName>
    </recommendedName>
</protein>
<evidence type="ECO:0000256" key="1">
    <source>
        <dbReference type="SAM" id="SignalP"/>
    </source>
</evidence>
<keyword evidence="3" id="KW-1185">Reference proteome</keyword>
<dbReference type="AlphaFoldDB" id="A0A259TWY9"/>
<gene>
    <name evidence="2" type="ORF">BSZ36_04315</name>
</gene>
<evidence type="ECO:0000313" key="3">
    <source>
        <dbReference type="Proteomes" id="UP000216446"/>
    </source>
</evidence>
<accession>A0A259TWY9</accession>
<sequence length="134" mass="13941">MRRLFLLSGALALASCDAAADPFVCTEEFVMITVEVVDSAGRPVEGLSTQSVNERTGQPLAVAMGATDAPEAGVQGRYTVATDADARRLRVDGDPVAFTASGEGVRASARFVLADDGCHVVKEEGPDRVTATRG</sequence>
<dbReference type="EMBL" id="MQWB01000001">
    <property type="protein sequence ID" value="OZC02275.1"/>
    <property type="molecule type" value="Genomic_DNA"/>
</dbReference>
<feature type="chain" id="PRO_5013079434" description="Carboxypeptidase regulatory-like domain-containing protein" evidence="1">
    <location>
        <begin position="21"/>
        <end position="134"/>
    </location>
</feature>
<dbReference type="InParanoid" id="A0A259TWY9"/>
<organism evidence="2 3">
    <name type="scientific">Rubricoccus marinus</name>
    <dbReference type="NCBI Taxonomy" id="716817"/>
    <lineage>
        <taxon>Bacteria</taxon>
        <taxon>Pseudomonadati</taxon>
        <taxon>Rhodothermota</taxon>
        <taxon>Rhodothermia</taxon>
        <taxon>Rhodothermales</taxon>
        <taxon>Rubricoccaceae</taxon>
        <taxon>Rubricoccus</taxon>
    </lineage>
</organism>
<keyword evidence="1" id="KW-0732">Signal</keyword>
<evidence type="ECO:0000313" key="2">
    <source>
        <dbReference type="EMBL" id="OZC02275.1"/>
    </source>
</evidence>